<dbReference type="OrthoDB" id="196472at2"/>
<dbReference type="GO" id="GO:0005886">
    <property type="term" value="C:plasma membrane"/>
    <property type="evidence" value="ECO:0007669"/>
    <property type="project" value="UniProtKB-SubCell"/>
</dbReference>
<keyword evidence="3 6" id="KW-0812">Transmembrane</keyword>
<keyword evidence="9" id="KW-1185">Reference proteome</keyword>
<keyword evidence="4 6" id="KW-1133">Transmembrane helix</keyword>
<dbReference type="PANTHER" id="PTHR30485:SF2">
    <property type="entry name" value="BLL0597 PROTEIN"/>
    <property type="match status" value="1"/>
</dbReference>
<accession>A0A545TMB1</accession>
<dbReference type="InterPro" id="IPR011577">
    <property type="entry name" value="Cyt_b561_bac/Ni-Hgenase"/>
</dbReference>
<feature type="transmembrane region" description="Helical" evidence="6">
    <location>
        <begin position="106"/>
        <end position="128"/>
    </location>
</feature>
<sequence length="229" mass="25337">MSEITEKKGEVPKPILVWDLPTRLFHWCLALLIGLSWLTGEMGEMEWHMRSGIAILTLVLFRLLWGLLGSTTARFSSFVASPMTAITYGRGLLTGKTDRYLGHNPLGGWMVVALLSIVLVQASTGLFANDDIFTEGPLYHLVTKSTSDWLTWFHKTLFNFLLAAAALHIAAAFFYLLVKKEDLILPMIHGRKQAGEGEDKPHLVLRHPLLGLLTLAAAGAAVWAVLTFV</sequence>
<protein>
    <recommendedName>
        <fullName evidence="7">Cytochrome b561 bacterial/Ni-hydrogenase domain-containing protein</fullName>
    </recommendedName>
</protein>
<gene>
    <name evidence="8" type="ORF">FKG95_17495</name>
</gene>
<dbReference type="InterPro" id="IPR051542">
    <property type="entry name" value="Hydrogenase_cytochrome"/>
</dbReference>
<dbReference type="GO" id="GO:0009055">
    <property type="term" value="F:electron transfer activity"/>
    <property type="evidence" value="ECO:0007669"/>
    <property type="project" value="InterPro"/>
</dbReference>
<dbReference type="SUPFAM" id="SSF81342">
    <property type="entry name" value="Transmembrane di-heme cytochromes"/>
    <property type="match status" value="1"/>
</dbReference>
<keyword evidence="2" id="KW-1003">Cell membrane</keyword>
<keyword evidence="5 6" id="KW-0472">Membrane</keyword>
<reference evidence="8 9" key="1">
    <citation type="submission" date="2019-06" db="EMBL/GenBank/DDBJ databases">
        <title>Whole genome sequence for Rhodospirillaceae sp. R148.</title>
        <authorList>
            <person name="Wang G."/>
        </authorList>
    </citation>
    <scope>NUCLEOTIDE SEQUENCE [LARGE SCALE GENOMIC DNA]</scope>
    <source>
        <strain evidence="8 9">R148</strain>
    </source>
</reference>
<feature type="transmembrane region" description="Helical" evidence="6">
    <location>
        <begin position="52"/>
        <end position="69"/>
    </location>
</feature>
<evidence type="ECO:0000313" key="9">
    <source>
        <dbReference type="Proteomes" id="UP000315252"/>
    </source>
</evidence>
<dbReference type="RefSeq" id="WP_142897696.1">
    <property type="nucleotide sequence ID" value="NZ_ML660057.1"/>
</dbReference>
<feature type="domain" description="Cytochrome b561 bacterial/Ni-hydrogenase" evidence="7">
    <location>
        <begin position="17"/>
        <end position="190"/>
    </location>
</feature>
<feature type="transmembrane region" description="Helical" evidence="6">
    <location>
        <begin position="209"/>
        <end position="228"/>
    </location>
</feature>
<evidence type="ECO:0000256" key="6">
    <source>
        <dbReference type="SAM" id="Phobius"/>
    </source>
</evidence>
<dbReference type="GO" id="GO:0020037">
    <property type="term" value="F:heme binding"/>
    <property type="evidence" value="ECO:0007669"/>
    <property type="project" value="TreeGrafter"/>
</dbReference>
<evidence type="ECO:0000259" key="7">
    <source>
        <dbReference type="Pfam" id="PF01292"/>
    </source>
</evidence>
<dbReference type="Gene3D" id="1.20.950.20">
    <property type="entry name" value="Transmembrane di-heme cytochromes, Chain C"/>
    <property type="match status" value="1"/>
</dbReference>
<evidence type="ECO:0000256" key="4">
    <source>
        <dbReference type="ARBA" id="ARBA00022989"/>
    </source>
</evidence>
<evidence type="ECO:0000256" key="2">
    <source>
        <dbReference type="ARBA" id="ARBA00022475"/>
    </source>
</evidence>
<organism evidence="8 9">
    <name type="scientific">Denitrobaculum tricleocarpae</name>
    <dbReference type="NCBI Taxonomy" id="2591009"/>
    <lineage>
        <taxon>Bacteria</taxon>
        <taxon>Pseudomonadati</taxon>
        <taxon>Pseudomonadota</taxon>
        <taxon>Alphaproteobacteria</taxon>
        <taxon>Rhodospirillales</taxon>
        <taxon>Rhodospirillaceae</taxon>
        <taxon>Denitrobaculum</taxon>
    </lineage>
</organism>
<dbReference type="GO" id="GO:0022904">
    <property type="term" value="P:respiratory electron transport chain"/>
    <property type="evidence" value="ECO:0007669"/>
    <property type="project" value="InterPro"/>
</dbReference>
<evidence type="ECO:0000256" key="1">
    <source>
        <dbReference type="ARBA" id="ARBA00004651"/>
    </source>
</evidence>
<dbReference type="PANTHER" id="PTHR30485">
    <property type="entry name" value="NI/FE-HYDROGENASE 1 B-TYPE CYTOCHROME SUBUNIT"/>
    <property type="match status" value="1"/>
</dbReference>
<dbReference type="Proteomes" id="UP000315252">
    <property type="component" value="Unassembled WGS sequence"/>
</dbReference>
<name>A0A545TMB1_9PROT</name>
<comment type="subcellular location">
    <subcellularLocation>
        <location evidence="1">Cell membrane</location>
        <topology evidence="1">Multi-pass membrane protein</topology>
    </subcellularLocation>
</comment>
<evidence type="ECO:0000256" key="3">
    <source>
        <dbReference type="ARBA" id="ARBA00022692"/>
    </source>
</evidence>
<feature type="transmembrane region" description="Helical" evidence="6">
    <location>
        <begin position="157"/>
        <end position="178"/>
    </location>
</feature>
<feature type="transmembrane region" description="Helical" evidence="6">
    <location>
        <begin position="24"/>
        <end position="40"/>
    </location>
</feature>
<dbReference type="EMBL" id="VHSH01000006">
    <property type="protein sequence ID" value="TQV78362.1"/>
    <property type="molecule type" value="Genomic_DNA"/>
</dbReference>
<feature type="transmembrane region" description="Helical" evidence="6">
    <location>
        <begin position="75"/>
        <end position="94"/>
    </location>
</feature>
<evidence type="ECO:0000313" key="8">
    <source>
        <dbReference type="EMBL" id="TQV78362.1"/>
    </source>
</evidence>
<proteinExistence type="predicted"/>
<evidence type="ECO:0000256" key="5">
    <source>
        <dbReference type="ARBA" id="ARBA00023136"/>
    </source>
</evidence>
<dbReference type="AlphaFoldDB" id="A0A545TMB1"/>
<comment type="caution">
    <text evidence="8">The sequence shown here is derived from an EMBL/GenBank/DDBJ whole genome shotgun (WGS) entry which is preliminary data.</text>
</comment>
<dbReference type="Pfam" id="PF01292">
    <property type="entry name" value="Ni_hydr_CYTB"/>
    <property type="match status" value="1"/>
</dbReference>
<dbReference type="InterPro" id="IPR016174">
    <property type="entry name" value="Di-haem_cyt_TM"/>
</dbReference>